<dbReference type="PANTHER" id="PTHR45266">
    <property type="entry name" value="OXALOACETATE DECARBOXYLASE ALPHA CHAIN"/>
    <property type="match status" value="1"/>
</dbReference>
<accession>A0A9Q4ZJS7</accession>
<dbReference type="InterPro" id="IPR050709">
    <property type="entry name" value="Biotin_Carboxyl_Carrier/Decarb"/>
</dbReference>
<dbReference type="InterPro" id="IPR011053">
    <property type="entry name" value="Single_hybrid_motif"/>
</dbReference>
<dbReference type="PROSITE" id="PS50968">
    <property type="entry name" value="BIOTINYL_LIPOYL"/>
    <property type="match status" value="1"/>
</dbReference>
<evidence type="ECO:0000256" key="1">
    <source>
        <dbReference type="ARBA" id="ARBA00023267"/>
    </source>
</evidence>
<name>A0A9Q4ZJS7_RHOHA</name>
<organism evidence="3 4">
    <name type="scientific">Rhodococcus hoagii</name>
    <name type="common">Corynebacterium equii</name>
    <dbReference type="NCBI Taxonomy" id="43767"/>
    <lineage>
        <taxon>Bacteria</taxon>
        <taxon>Bacillati</taxon>
        <taxon>Actinomycetota</taxon>
        <taxon>Actinomycetes</taxon>
        <taxon>Mycobacteriales</taxon>
        <taxon>Nocardiaceae</taxon>
        <taxon>Prescottella</taxon>
    </lineage>
</organism>
<reference evidence="3" key="1">
    <citation type="journal article" date="2020" name="Environ. Microbiol.">
        <title>The novel and transferable erm(51) gene confers Macrolides, Lincosamides, and Streptogramins B (MLSB) resistance to clonal Rhodococcus equi in the environment.</title>
        <authorList>
            <person name="Huber L."/>
            <person name="Giguere S."/>
            <person name="Slovis N.M."/>
            <person name="Alvarez-Narvaez S."/>
            <person name="Hart K.A."/>
            <person name="Greiter M."/>
            <person name="Morris E.R.A."/>
            <person name="Cohen N.D."/>
        </authorList>
    </citation>
    <scope>NUCLEOTIDE SEQUENCE</scope>
    <source>
        <strain evidence="3">Lh_116_1</strain>
    </source>
</reference>
<feature type="non-terminal residue" evidence="3">
    <location>
        <position position="1"/>
    </location>
</feature>
<dbReference type="AlphaFoldDB" id="A0A9Q4ZJS7"/>
<evidence type="ECO:0000313" key="3">
    <source>
        <dbReference type="EMBL" id="NKT77863.1"/>
    </source>
</evidence>
<protein>
    <submittedName>
        <fullName evidence="3">Urea carboxylase</fullName>
    </submittedName>
</protein>
<comment type="caution">
    <text evidence="3">The sequence shown here is derived from an EMBL/GenBank/DDBJ whole genome shotgun (WGS) entry which is preliminary data.</text>
</comment>
<dbReference type="Proteomes" id="UP000603463">
    <property type="component" value="Unassembled WGS sequence"/>
</dbReference>
<keyword evidence="1" id="KW-0092">Biotin</keyword>
<dbReference type="EMBL" id="WVBC01000011">
    <property type="protein sequence ID" value="NKT77863.1"/>
    <property type="molecule type" value="Genomic_DNA"/>
</dbReference>
<feature type="domain" description="Lipoyl-binding" evidence="2">
    <location>
        <begin position="41"/>
        <end position="119"/>
    </location>
</feature>
<dbReference type="InterPro" id="IPR000089">
    <property type="entry name" value="Biotin_lipoyl"/>
</dbReference>
<proteinExistence type="predicted"/>
<gene>
    <name evidence="3" type="ORF">GS882_06765</name>
</gene>
<sequence>AESIAEFEERQGAAFEAEKRAWHAAGEFDRVDAGPAPEPATEELDVPPGAVVVEAPMVGNVWRVELAPGQQVSAGDPAVVLEAMKLEMPVPCPVAGTVLQVLAEPGAKVAPGTPLAVIG</sequence>
<evidence type="ECO:0000259" key="2">
    <source>
        <dbReference type="PROSITE" id="PS50968"/>
    </source>
</evidence>
<evidence type="ECO:0000313" key="4">
    <source>
        <dbReference type="Proteomes" id="UP000603463"/>
    </source>
</evidence>
<dbReference type="PANTHER" id="PTHR45266:SF3">
    <property type="entry name" value="OXALOACETATE DECARBOXYLASE ALPHA CHAIN"/>
    <property type="match status" value="1"/>
</dbReference>
<dbReference type="CDD" id="cd06850">
    <property type="entry name" value="biotinyl_domain"/>
    <property type="match status" value="1"/>
</dbReference>
<dbReference type="Pfam" id="PF00364">
    <property type="entry name" value="Biotin_lipoyl"/>
    <property type="match status" value="1"/>
</dbReference>
<dbReference type="Gene3D" id="2.40.50.100">
    <property type="match status" value="1"/>
</dbReference>
<dbReference type="SUPFAM" id="SSF51230">
    <property type="entry name" value="Single hybrid motif"/>
    <property type="match status" value="1"/>
</dbReference>